<name>A0ABW0MKZ5_9BURK</name>
<protein>
    <submittedName>
        <fullName evidence="5">Polysaccharide deacetylase family protein</fullName>
    </submittedName>
</protein>
<dbReference type="InterPro" id="IPR002509">
    <property type="entry name" value="NODB_dom"/>
</dbReference>
<keyword evidence="2" id="KW-0378">Hydrolase</keyword>
<feature type="signal peptide" evidence="3">
    <location>
        <begin position="1"/>
        <end position="21"/>
    </location>
</feature>
<dbReference type="Gene3D" id="3.20.20.370">
    <property type="entry name" value="Glycoside hydrolase/deacetylase"/>
    <property type="match status" value="1"/>
</dbReference>
<dbReference type="InterPro" id="IPR011330">
    <property type="entry name" value="Glyco_hydro/deAcase_b/a-brl"/>
</dbReference>
<evidence type="ECO:0000256" key="3">
    <source>
        <dbReference type="SAM" id="SignalP"/>
    </source>
</evidence>
<dbReference type="PANTHER" id="PTHR10587:SF133">
    <property type="entry name" value="CHITIN DEACETYLASE 1-RELATED"/>
    <property type="match status" value="1"/>
</dbReference>
<dbReference type="Pfam" id="PF01522">
    <property type="entry name" value="Polysacc_deac_1"/>
    <property type="match status" value="1"/>
</dbReference>
<accession>A0ABW0MKZ5</accession>
<dbReference type="RefSeq" id="WP_379754502.1">
    <property type="nucleotide sequence ID" value="NZ_JBHSMR010000013.1"/>
</dbReference>
<dbReference type="EMBL" id="JBHSMR010000013">
    <property type="protein sequence ID" value="MFC5478569.1"/>
    <property type="molecule type" value="Genomic_DNA"/>
</dbReference>
<evidence type="ECO:0000256" key="2">
    <source>
        <dbReference type="ARBA" id="ARBA00022801"/>
    </source>
</evidence>
<evidence type="ECO:0000259" key="4">
    <source>
        <dbReference type="PROSITE" id="PS51677"/>
    </source>
</evidence>
<evidence type="ECO:0000256" key="1">
    <source>
        <dbReference type="ARBA" id="ARBA00022723"/>
    </source>
</evidence>
<reference evidence="6" key="1">
    <citation type="journal article" date="2019" name="Int. J. Syst. Evol. Microbiol.">
        <title>The Global Catalogue of Microorganisms (GCM) 10K type strain sequencing project: providing services to taxonomists for standard genome sequencing and annotation.</title>
        <authorList>
            <consortium name="The Broad Institute Genomics Platform"/>
            <consortium name="The Broad Institute Genome Sequencing Center for Infectious Disease"/>
            <person name="Wu L."/>
            <person name="Ma J."/>
        </authorList>
    </citation>
    <scope>NUCLEOTIDE SEQUENCE [LARGE SCALE GENOMIC DNA]</scope>
    <source>
        <strain evidence="6">CCUG 43111</strain>
    </source>
</reference>
<feature type="domain" description="NodB homology" evidence="4">
    <location>
        <begin position="22"/>
        <end position="219"/>
    </location>
</feature>
<dbReference type="SUPFAM" id="SSF88713">
    <property type="entry name" value="Glycoside hydrolase/deacetylase"/>
    <property type="match status" value="1"/>
</dbReference>
<keyword evidence="6" id="KW-1185">Reference proteome</keyword>
<comment type="caution">
    <text evidence="5">The sequence shown here is derived from an EMBL/GenBank/DDBJ whole genome shotgun (WGS) entry which is preliminary data.</text>
</comment>
<feature type="chain" id="PRO_5045731809" evidence="3">
    <location>
        <begin position="22"/>
        <end position="313"/>
    </location>
</feature>
<dbReference type="InterPro" id="IPR050248">
    <property type="entry name" value="Polysacc_deacetylase_ArnD"/>
</dbReference>
<dbReference type="PROSITE" id="PS51677">
    <property type="entry name" value="NODB"/>
    <property type="match status" value="1"/>
</dbReference>
<gene>
    <name evidence="5" type="ORF">ACFPQ5_10240</name>
</gene>
<keyword evidence="1" id="KW-0479">Metal-binding</keyword>
<evidence type="ECO:0000313" key="6">
    <source>
        <dbReference type="Proteomes" id="UP001596101"/>
    </source>
</evidence>
<organism evidence="5 6">
    <name type="scientific">Massilia suwonensis</name>
    <dbReference type="NCBI Taxonomy" id="648895"/>
    <lineage>
        <taxon>Bacteria</taxon>
        <taxon>Pseudomonadati</taxon>
        <taxon>Pseudomonadota</taxon>
        <taxon>Betaproteobacteria</taxon>
        <taxon>Burkholderiales</taxon>
        <taxon>Oxalobacteraceae</taxon>
        <taxon>Telluria group</taxon>
        <taxon>Massilia</taxon>
    </lineage>
</organism>
<keyword evidence="3" id="KW-0732">Signal</keyword>
<proteinExistence type="predicted"/>
<dbReference type="PANTHER" id="PTHR10587">
    <property type="entry name" value="GLYCOSYL TRANSFERASE-RELATED"/>
    <property type="match status" value="1"/>
</dbReference>
<evidence type="ECO:0000313" key="5">
    <source>
        <dbReference type="EMBL" id="MFC5478569.1"/>
    </source>
</evidence>
<sequence length="313" mass="34697">MFRFATLRLFVLCLLAPGAFAQTVAITFDDGPSLAATPRLTPPERNAALLAALARHKASAALFVTAANGATRPEGLALARAWGEAGHALGNHTMTHPDLHAKDVSLGAYQQQILDCERIVGPLPGYRKWFRFTYLREGNTPEKRDGMRDFLRTQGYRNAYVSLDTSDWRLNDKLVEVLEKDPAADVAPIKAAYLAHIRQRALAYRALSQQLQGRDIAQVLLLHPQVLLLHHNLINALWLDDVLAQFRSMGWTIVTPEAAFADPVYRLQPERAAPGQSLLLSMARTLGLGKFEGWERLVDDGDYEIAALKQQGL</sequence>
<dbReference type="Proteomes" id="UP001596101">
    <property type="component" value="Unassembled WGS sequence"/>
</dbReference>